<dbReference type="SUPFAM" id="SSF50978">
    <property type="entry name" value="WD40 repeat-like"/>
    <property type="match status" value="1"/>
</dbReference>
<keyword evidence="15" id="KW-1185">Reference proteome</keyword>
<dbReference type="EMBL" id="KN837332">
    <property type="protein sequence ID" value="KIJ27548.1"/>
    <property type="molecule type" value="Genomic_DNA"/>
</dbReference>
<gene>
    <name evidence="11" type="primary">PAC1</name>
    <name evidence="11" type="synonym">LIS1</name>
    <name evidence="14" type="ORF">M422DRAFT_62016</name>
</gene>
<dbReference type="GO" id="GO:0005875">
    <property type="term" value="C:microtubule associated complex"/>
    <property type="evidence" value="ECO:0007669"/>
    <property type="project" value="UniProtKB-UniRule"/>
</dbReference>
<feature type="repeat" description="WD" evidence="12">
    <location>
        <begin position="198"/>
        <end position="239"/>
    </location>
</feature>
<dbReference type="GO" id="GO:0051301">
    <property type="term" value="P:cell division"/>
    <property type="evidence" value="ECO:0007669"/>
    <property type="project" value="UniProtKB-KW"/>
</dbReference>
<dbReference type="GO" id="GO:0000132">
    <property type="term" value="P:establishment of mitotic spindle orientation"/>
    <property type="evidence" value="ECO:0007669"/>
    <property type="project" value="UniProtKB-UniRule"/>
</dbReference>
<dbReference type="InterPro" id="IPR006594">
    <property type="entry name" value="LisH"/>
</dbReference>
<dbReference type="HOGENOM" id="CLU_000288_57_15_1"/>
<keyword evidence="3 12" id="KW-0853">WD repeat</keyword>
<name>A0A0C9TE64_SPHS4</name>
<evidence type="ECO:0000313" key="15">
    <source>
        <dbReference type="Proteomes" id="UP000054279"/>
    </source>
</evidence>
<dbReference type="GO" id="GO:1990234">
    <property type="term" value="C:transferase complex"/>
    <property type="evidence" value="ECO:0007669"/>
    <property type="project" value="UniProtKB-ARBA"/>
</dbReference>
<dbReference type="PIRSF" id="PIRSF037647">
    <property type="entry name" value="Dynein_regulator_Lis1"/>
    <property type="match status" value="1"/>
</dbReference>
<dbReference type="Pfam" id="PF24951">
    <property type="entry name" value="LisH_PAC1"/>
    <property type="match status" value="1"/>
</dbReference>
<evidence type="ECO:0000256" key="1">
    <source>
        <dbReference type="ARBA" id="ARBA00022448"/>
    </source>
</evidence>
<dbReference type="PROSITE" id="PS50294">
    <property type="entry name" value="WD_REPEATS_REGION"/>
    <property type="match status" value="4"/>
</dbReference>
<evidence type="ECO:0000313" key="14">
    <source>
        <dbReference type="EMBL" id="KIJ27548.1"/>
    </source>
</evidence>
<dbReference type="PROSITE" id="PS50082">
    <property type="entry name" value="WD_REPEATS_2"/>
    <property type="match status" value="6"/>
</dbReference>
<dbReference type="InterPro" id="IPR036322">
    <property type="entry name" value="WD40_repeat_dom_sf"/>
</dbReference>
<dbReference type="Gene3D" id="1.20.960.30">
    <property type="match status" value="1"/>
</dbReference>
<comment type="domain">
    <text evidence="11">Dimerization mediated by the LisH domain may be required to activate dynein.</text>
</comment>
<keyword evidence="9 11" id="KW-0206">Cytoskeleton</keyword>
<dbReference type="InterPro" id="IPR017252">
    <property type="entry name" value="Dynein_regulator_LIS1"/>
</dbReference>
<protein>
    <recommendedName>
        <fullName evidence="11">Nuclear distribution protein PAC1</fullName>
    </recommendedName>
    <alternativeName>
        <fullName evidence="11">Lissencephaly-1 homolog</fullName>
        <shortName evidence="11">LIS-1</shortName>
    </alternativeName>
    <alternativeName>
        <fullName evidence="11">nudF homolog</fullName>
    </alternativeName>
</protein>
<comment type="subunit">
    <text evidence="11">Self-associates. Interacts with NDL1 and dynein.</text>
</comment>
<dbReference type="GO" id="GO:0005874">
    <property type="term" value="C:microtubule"/>
    <property type="evidence" value="ECO:0007669"/>
    <property type="project" value="UniProtKB-KW"/>
</dbReference>
<proteinExistence type="inferred from homology"/>
<comment type="subcellular location">
    <subcellularLocation>
        <location evidence="11">Cytoplasm</location>
        <location evidence="11">Cytoskeleton</location>
    </subcellularLocation>
    <subcellularLocation>
        <location evidence="11">Cytoplasm</location>
        <location evidence="11">Cytoskeleton</location>
        <location evidence="11">Spindle pole</location>
    </subcellularLocation>
    <text evidence="11">Localizes to the plus ends of microtubules at the hyphal tip and the mitotic spindle poles.</text>
</comment>
<comment type="similarity">
    <text evidence="11">Belongs to the WD repeat LIS1/nudF family.</text>
</comment>
<dbReference type="GO" id="GO:0070840">
    <property type="term" value="F:dynein complex binding"/>
    <property type="evidence" value="ECO:0007669"/>
    <property type="project" value="UniProtKB-UniRule"/>
</dbReference>
<evidence type="ECO:0000256" key="5">
    <source>
        <dbReference type="ARBA" id="ARBA00022701"/>
    </source>
</evidence>
<evidence type="ECO:0000256" key="4">
    <source>
        <dbReference type="ARBA" id="ARBA00022618"/>
    </source>
</evidence>
<evidence type="ECO:0000256" key="8">
    <source>
        <dbReference type="ARBA" id="ARBA00023054"/>
    </source>
</evidence>
<keyword evidence="8 11" id="KW-0175">Coiled coil</keyword>
<dbReference type="GO" id="GO:0000922">
    <property type="term" value="C:spindle pole"/>
    <property type="evidence" value="ECO:0007669"/>
    <property type="project" value="UniProtKB-SubCell"/>
</dbReference>
<feature type="repeat" description="WD" evidence="12">
    <location>
        <begin position="349"/>
        <end position="390"/>
    </location>
</feature>
<dbReference type="SUPFAM" id="SSF109925">
    <property type="entry name" value="Lissencephaly-1 protein (Lis-1, PAF-AH alpha) N-terminal domain"/>
    <property type="match status" value="1"/>
</dbReference>
<keyword evidence="5 11" id="KW-0493">Microtubule</keyword>
<evidence type="ECO:0000256" key="3">
    <source>
        <dbReference type="ARBA" id="ARBA00022574"/>
    </source>
</evidence>
<dbReference type="GO" id="GO:0051012">
    <property type="term" value="P:microtubule sliding"/>
    <property type="evidence" value="ECO:0007669"/>
    <property type="project" value="UniProtKB-UniRule"/>
</dbReference>
<evidence type="ECO:0000256" key="10">
    <source>
        <dbReference type="ARBA" id="ARBA00023306"/>
    </source>
</evidence>
<evidence type="ECO:0000256" key="6">
    <source>
        <dbReference type="ARBA" id="ARBA00022737"/>
    </source>
</evidence>
<feature type="domain" description="PAC1-like LisH-like dimerisation" evidence="13">
    <location>
        <begin position="7"/>
        <end position="37"/>
    </location>
</feature>
<dbReference type="CDD" id="cd00200">
    <property type="entry name" value="WD40"/>
    <property type="match status" value="1"/>
</dbReference>
<feature type="repeat" description="WD" evidence="12">
    <location>
        <begin position="240"/>
        <end position="281"/>
    </location>
</feature>
<dbReference type="InterPro" id="IPR020472">
    <property type="entry name" value="WD40_PAC1"/>
</dbReference>
<dbReference type="InterPro" id="IPR019775">
    <property type="entry name" value="WD40_repeat_CS"/>
</dbReference>
<evidence type="ECO:0000259" key="13">
    <source>
        <dbReference type="Pfam" id="PF24951"/>
    </source>
</evidence>
<reference evidence="14 15" key="1">
    <citation type="submission" date="2014-06" db="EMBL/GenBank/DDBJ databases">
        <title>Evolutionary Origins and Diversification of the Mycorrhizal Mutualists.</title>
        <authorList>
            <consortium name="DOE Joint Genome Institute"/>
            <consortium name="Mycorrhizal Genomics Consortium"/>
            <person name="Kohler A."/>
            <person name="Kuo A."/>
            <person name="Nagy L.G."/>
            <person name="Floudas D."/>
            <person name="Copeland A."/>
            <person name="Barry K.W."/>
            <person name="Cichocki N."/>
            <person name="Veneault-Fourrey C."/>
            <person name="LaButti K."/>
            <person name="Lindquist E.A."/>
            <person name="Lipzen A."/>
            <person name="Lundell T."/>
            <person name="Morin E."/>
            <person name="Murat C."/>
            <person name="Riley R."/>
            <person name="Ohm R."/>
            <person name="Sun H."/>
            <person name="Tunlid A."/>
            <person name="Henrissat B."/>
            <person name="Grigoriev I.V."/>
            <person name="Hibbett D.S."/>
            <person name="Martin F."/>
        </authorList>
    </citation>
    <scope>NUCLEOTIDE SEQUENCE [LARGE SCALE GENOMIC DNA]</scope>
    <source>
        <strain evidence="14 15">SS14</strain>
    </source>
</reference>
<keyword evidence="2 11" id="KW-0963">Cytoplasm</keyword>
<feature type="repeat" description="WD" evidence="12">
    <location>
        <begin position="155"/>
        <end position="190"/>
    </location>
</feature>
<feature type="repeat" description="WD" evidence="12">
    <location>
        <begin position="113"/>
        <end position="154"/>
    </location>
</feature>
<dbReference type="InterPro" id="IPR056795">
    <property type="entry name" value="PAC1-like_LisH-like_dom"/>
</dbReference>
<dbReference type="HAMAP" id="MF_03141">
    <property type="entry name" value="lis1"/>
    <property type="match status" value="1"/>
</dbReference>
<keyword evidence="7 11" id="KW-0498">Mitosis</keyword>
<evidence type="ECO:0000256" key="7">
    <source>
        <dbReference type="ARBA" id="ARBA00022776"/>
    </source>
</evidence>
<evidence type="ECO:0000256" key="2">
    <source>
        <dbReference type="ARBA" id="ARBA00022490"/>
    </source>
</evidence>
<feature type="coiled-coil region" evidence="11">
    <location>
        <begin position="64"/>
        <end position="91"/>
    </location>
</feature>
<evidence type="ECO:0000256" key="9">
    <source>
        <dbReference type="ARBA" id="ARBA00023212"/>
    </source>
</evidence>
<sequence>MASVLSEKQKDDLHRSILDYLSSSGFTKTYETMKEEISGLQSDFQPLDAKDSKSGLLVKKWNSVLRLTRQNMDLKARLEQAQEDLSHLSHLPPGTTTRANLDWLPRSPAKHTLSGHRDRVNSLAFHPVFSVLVTAGEDTSLKVWDWETGELERTLKGHTRGVTDCEYDSKGRNLASCSNDLFIKLWNVDNDYQNFATLRGHEHTISSVRFLPGDEKIVSASRDQSVRVWNIATTHCIKVINAHDNWVRSAIPSPDGRLILTSSNDHTARITDIETGIMKTEFRGHDKPVEVAVFVPPHAIPSVRELVRKPSNSITNKVDALGVSFVVTGGRDDTLKIWDALSGQSLWAFVGHDSWVRSIVFHPNGKYMLSAADDKVIRIWDLKTGRCTRKIEEAHSGFVENMSWGRQVVSQTTGKDSKDEPIARPINVIATCSVDKTIKIWLP</sequence>
<keyword evidence="6" id="KW-0677">Repeat</keyword>
<keyword evidence="10 11" id="KW-0131">Cell cycle</keyword>
<organism evidence="14 15">
    <name type="scientific">Sphaerobolus stellatus (strain SS14)</name>
    <dbReference type="NCBI Taxonomy" id="990650"/>
    <lineage>
        <taxon>Eukaryota</taxon>
        <taxon>Fungi</taxon>
        <taxon>Dikarya</taxon>
        <taxon>Basidiomycota</taxon>
        <taxon>Agaricomycotina</taxon>
        <taxon>Agaricomycetes</taxon>
        <taxon>Phallomycetidae</taxon>
        <taxon>Geastrales</taxon>
        <taxon>Sphaerobolaceae</taxon>
        <taxon>Sphaerobolus</taxon>
    </lineage>
</organism>
<keyword evidence="1 11" id="KW-0813">Transport</keyword>
<comment type="function">
    <text evidence="11">Positively regulates the activity of the minus-end directed microtubule motor protein dynein. May enhance dynein-mediated microtubule sliding by targeting dynein to the microtubule plus end. Required for nuclear migration during vegetative growth as well as development. Required for retrograde early endosome (EE) transport from the hyphal tip. Required for localization of dynein to the mitotic spindle poles. Recruits additional proteins to the dynein complex at SPBs.</text>
</comment>
<dbReference type="Proteomes" id="UP000054279">
    <property type="component" value="Unassembled WGS sequence"/>
</dbReference>
<accession>A0A0C9TE64</accession>
<dbReference type="InterPro" id="IPR001680">
    <property type="entry name" value="WD40_rpt"/>
</dbReference>
<evidence type="ECO:0000256" key="11">
    <source>
        <dbReference type="HAMAP-Rule" id="MF_03141"/>
    </source>
</evidence>
<dbReference type="Gene3D" id="2.130.10.10">
    <property type="entry name" value="YVTN repeat-like/Quinoprotein amine dehydrogenase"/>
    <property type="match status" value="1"/>
</dbReference>
<dbReference type="PROSITE" id="PS50896">
    <property type="entry name" value="LISH"/>
    <property type="match status" value="1"/>
</dbReference>
<dbReference type="PANTHER" id="PTHR22847:SF637">
    <property type="entry name" value="WD REPEAT DOMAIN 5B"/>
    <property type="match status" value="1"/>
</dbReference>
<dbReference type="OrthoDB" id="10264588at2759"/>
<evidence type="ECO:0000256" key="12">
    <source>
        <dbReference type="PROSITE-ProRule" id="PRU00221"/>
    </source>
</evidence>
<dbReference type="InterPro" id="IPR015943">
    <property type="entry name" value="WD40/YVTN_repeat-like_dom_sf"/>
</dbReference>
<dbReference type="Pfam" id="PF00400">
    <property type="entry name" value="WD40"/>
    <property type="match status" value="7"/>
</dbReference>
<dbReference type="PANTHER" id="PTHR22847">
    <property type="entry name" value="WD40 REPEAT PROTEIN"/>
    <property type="match status" value="1"/>
</dbReference>
<dbReference type="AlphaFoldDB" id="A0A0C9TE64"/>
<dbReference type="SMART" id="SM00320">
    <property type="entry name" value="WD40"/>
    <property type="match status" value="7"/>
</dbReference>
<dbReference type="InterPro" id="IPR037190">
    <property type="entry name" value="LIS1_N"/>
</dbReference>
<keyword evidence="4 11" id="KW-0132">Cell division</keyword>
<dbReference type="GO" id="GO:0005737">
    <property type="term" value="C:cytoplasm"/>
    <property type="evidence" value="ECO:0007669"/>
    <property type="project" value="UniProtKB-UniRule"/>
</dbReference>
<dbReference type="PRINTS" id="PR00320">
    <property type="entry name" value="GPROTEINBRPT"/>
</dbReference>
<dbReference type="PROSITE" id="PS00678">
    <property type="entry name" value="WD_REPEATS_1"/>
    <property type="match status" value="3"/>
</dbReference>
<feature type="repeat" description="WD" evidence="12">
    <location>
        <begin position="324"/>
        <end position="348"/>
    </location>
</feature>